<protein>
    <submittedName>
        <fullName evidence="5">Immune-type receptor 14b</fullName>
    </submittedName>
</protein>
<accession>A0A151NL36</accession>
<proteinExistence type="predicted"/>
<name>A0A151NL36_ALLMI</name>
<dbReference type="GO" id="GO:0002376">
    <property type="term" value="P:immune system process"/>
    <property type="evidence" value="ECO:0007669"/>
    <property type="project" value="UniProtKB-KW"/>
</dbReference>
<keyword evidence="1 3" id="KW-0732">Signal</keyword>
<dbReference type="Pfam" id="PF07686">
    <property type="entry name" value="V-set"/>
    <property type="match status" value="1"/>
</dbReference>
<organism evidence="5 6">
    <name type="scientific">Alligator mississippiensis</name>
    <name type="common">American alligator</name>
    <dbReference type="NCBI Taxonomy" id="8496"/>
    <lineage>
        <taxon>Eukaryota</taxon>
        <taxon>Metazoa</taxon>
        <taxon>Chordata</taxon>
        <taxon>Craniata</taxon>
        <taxon>Vertebrata</taxon>
        <taxon>Euteleostomi</taxon>
        <taxon>Archelosauria</taxon>
        <taxon>Archosauria</taxon>
        <taxon>Crocodylia</taxon>
        <taxon>Alligatoridae</taxon>
        <taxon>Alligatorinae</taxon>
        <taxon>Alligator</taxon>
    </lineage>
</organism>
<dbReference type="PANTHER" id="PTHR23268">
    <property type="entry name" value="T-CELL RECEPTOR BETA CHAIN"/>
    <property type="match status" value="1"/>
</dbReference>
<keyword evidence="2" id="KW-0391">Immunity</keyword>
<reference evidence="5 6" key="1">
    <citation type="journal article" date="2012" name="Genome Biol.">
        <title>Sequencing three crocodilian genomes to illuminate the evolution of archosaurs and amniotes.</title>
        <authorList>
            <person name="St John J.A."/>
            <person name="Braun E.L."/>
            <person name="Isberg S.R."/>
            <person name="Miles L.G."/>
            <person name="Chong A.Y."/>
            <person name="Gongora J."/>
            <person name="Dalzell P."/>
            <person name="Moran C."/>
            <person name="Bed'hom B."/>
            <person name="Abzhanov A."/>
            <person name="Burgess S.C."/>
            <person name="Cooksey A.M."/>
            <person name="Castoe T.A."/>
            <person name="Crawford N.G."/>
            <person name="Densmore L.D."/>
            <person name="Drew J.C."/>
            <person name="Edwards S.V."/>
            <person name="Faircloth B.C."/>
            <person name="Fujita M.K."/>
            <person name="Greenwold M.J."/>
            <person name="Hoffmann F.G."/>
            <person name="Howard J.M."/>
            <person name="Iguchi T."/>
            <person name="Janes D.E."/>
            <person name="Khan S.Y."/>
            <person name="Kohno S."/>
            <person name="de Koning A.J."/>
            <person name="Lance S.L."/>
            <person name="McCarthy F.M."/>
            <person name="McCormack J.E."/>
            <person name="Merchant M.E."/>
            <person name="Peterson D.G."/>
            <person name="Pollock D.D."/>
            <person name="Pourmand N."/>
            <person name="Raney B.J."/>
            <person name="Roessler K.A."/>
            <person name="Sanford J.R."/>
            <person name="Sawyer R.H."/>
            <person name="Schmidt C.J."/>
            <person name="Triplett E.W."/>
            <person name="Tuberville T.D."/>
            <person name="Venegas-Anaya M."/>
            <person name="Howard J.T."/>
            <person name="Jarvis E.D."/>
            <person name="Guillette L.J.Jr."/>
            <person name="Glenn T.C."/>
            <person name="Green R.E."/>
            <person name="Ray D.A."/>
        </authorList>
    </citation>
    <scope>NUCLEOTIDE SEQUENCE [LARGE SCALE GENOMIC DNA]</scope>
    <source>
        <strain evidence="5">KSC_2009_1</strain>
    </source>
</reference>
<dbReference type="InterPro" id="IPR013783">
    <property type="entry name" value="Ig-like_fold"/>
</dbReference>
<evidence type="ECO:0000313" key="5">
    <source>
        <dbReference type="EMBL" id="KYO37522.1"/>
    </source>
</evidence>
<keyword evidence="6" id="KW-1185">Reference proteome</keyword>
<comment type="caution">
    <text evidence="5">The sequence shown here is derived from an EMBL/GenBank/DDBJ whole genome shotgun (WGS) entry which is preliminary data.</text>
</comment>
<dbReference type="InterPro" id="IPR050413">
    <property type="entry name" value="TCR_beta_variable"/>
</dbReference>
<feature type="chain" id="PRO_5007586146" evidence="3">
    <location>
        <begin position="19"/>
        <end position="112"/>
    </location>
</feature>
<dbReference type="PROSITE" id="PS50835">
    <property type="entry name" value="IG_LIKE"/>
    <property type="match status" value="1"/>
</dbReference>
<evidence type="ECO:0000256" key="1">
    <source>
        <dbReference type="ARBA" id="ARBA00022729"/>
    </source>
</evidence>
<dbReference type="Gene3D" id="2.60.40.10">
    <property type="entry name" value="Immunoglobulins"/>
    <property type="match status" value="1"/>
</dbReference>
<evidence type="ECO:0000256" key="2">
    <source>
        <dbReference type="ARBA" id="ARBA00022859"/>
    </source>
</evidence>
<dbReference type="InterPro" id="IPR036179">
    <property type="entry name" value="Ig-like_dom_sf"/>
</dbReference>
<evidence type="ECO:0000259" key="4">
    <source>
        <dbReference type="PROSITE" id="PS50835"/>
    </source>
</evidence>
<dbReference type="SUPFAM" id="SSF48726">
    <property type="entry name" value="Immunoglobulin"/>
    <property type="match status" value="1"/>
</dbReference>
<dbReference type="GO" id="GO:0007166">
    <property type="term" value="P:cell surface receptor signaling pathway"/>
    <property type="evidence" value="ECO:0007669"/>
    <property type="project" value="TreeGrafter"/>
</dbReference>
<dbReference type="InterPro" id="IPR007110">
    <property type="entry name" value="Ig-like_dom"/>
</dbReference>
<dbReference type="GO" id="GO:0005886">
    <property type="term" value="C:plasma membrane"/>
    <property type="evidence" value="ECO:0007669"/>
    <property type="project" value="TreeGrafter"/>
</dbReference>
<dbReference type="SMART" id="SM00406">
    <property type="entry name" value="IGv"/>
    <property type="match status" value="1"/>
</dbReference>
<sequence length="112" mass="12784">MWRCLLLSTLLLWRQGFCSVYVEQPPFLTGVPGATTPLQCTLIKTSHYHMFWYRQRAGRELEALFYSAGVGETSFTKEPMEAKKNGSDWTLTWKSLSHSDSAVYYCACSDAQ</sequence>
<evidence type="ECO:0000313" key="6">
    <source>
        <dbReference type="Proteomes" id="UP000050525"/>
    </source>
</evidence>
<dbReference type="Proteomes" id="UP000050525">
    <property type="component" value="Unassembled WGS sequence"/>
</dbReference>
<evidence type="ECO:0000256" key="3">
    <source>
        <dbReference type="SAM" id="SignalP"/>
    </source>
</evidence>
<dbReference type="EMBL" id="AKHW03002692">
    <property type="protein sequence ID" value="KYO37522.1"/>
    <property type="molecule type" value="Genomic_DNA"/>
</dbReference>
<dbReference type="PANTHER" id="PTHR23268:SF31">
    <property type="entry name" value="T CELL RECEPTOR BETA VARIABLE 30"/>
    <property type="match status" value="1"/>
</dbReference>
<keyword evidence="5" id="KW-0675">Receptor</keyword>
<dbReference type="AlphaFoldDB" id="A0A151NL36"/>
<feature type="domain" description="Ig-like" evidence="4">
    <location>
        <begin position="33"/>
        <end position="112"/>
    </location>
</feature>
<dbReference type="InterPro" id="IPR013106">
    <property type="entry name" value="Ig_V-set"/>
</dbReference>
<gene>
    <name evidence="5" type="primary">NITR14B</name>
    <name evidence="5" type="ORF">Y1Q_0015258</name>
</gene>
<feature type="signal peptide" evidence="3">
    <location>
        <begin position="1"/>
        <end position="18"/>
    </location>
</feature>